<accession>A0AA38ZZ48</accession>
<dbReference type="GO" id="GO:0034647">
    <property type="term" value="F:histone H3K4me/H3K4me2/H3K4me3 demethylase activity"/>
    <property type="evidence" value="ECO:0007669"/>
    <property type="project" value="TreeGrafter"/>
</dbReference>
<protein>
    <recommendedName>
        <fullName evidence="6">Lysine-specific demethylase JMJ16</fullName>
    </recommendedName>
</protein>
<dbReference type="PROSITE" id="PS51183">
    <property type="entry name" value="JMJN"/>
    <property type="match status" value="1"/>
</dbReference>
<dbReference type="Pfam" id="PF02375">
    <property type="entry name" value="JmjN"/>
    <property type="match status" value="1"/>
</dbReference>
<keyword evidence="5" id="KW-1185">Reference proteome</keyword>
<feature type="domain" description="JmjN" evidence="2">
    <location>
        <begin position="141"/>
        <end position="182"/>
    </location>
</feature>
<evidence type="ECO:0000256" key="1">
    <source>
        <dbReference type="SAM" id="MobiDB-lite"/>
    </source>
</evidence>
<dbReference type="Pfam" id="PF02373">
    <property type="entry name" value="JmjC"/>
    <property type="match status" value="1"/>
</dbReference>
<dbReference type="PANTHER" id="PTHR10694:SF54">
    <property type="entry name" value="INACTIVE LYSINE-SPECIFIC DEMETHYLASE JMJ19-RELATED"/>
    <property type="match status" value="1"/>
</dbReference>
<dbReference type="PROSITE" id="PS51184">
    <property type="entry name" value="JMJC"/>
    <property type="match status" value="1"/>
</dbReference>
<feature type="region of interest" description="Disordered" evidence="1">
    <location>
        <begin position="773"/>
        <end position="801"/>
    </location>
</feature>
<dbReference type="Gene3D" id="2.60.120.650">
    <property type="entry name" value="Cupin"/>
    <property type="match status" value="1"/>
</dbReference>
<evidence type="ECO:0008006" key="6">
    <source>
        <dbReference type="Google" id="ProtNLM"/>
    </source>
</evidence>
<evidence type="ECO:0000259" key="3">
    <source>
        <dbReference type="PROSITE" id="PS51184"/>
    </source>
</evidence>
<dbReference type="Proteomes" id="UP001168098">
    <property type="component" value="Unassembled WGS sequence"/>
</dbReference>
<feature type="compositionally biased region" description="Low complexity" evidence="1">
    <location>
        <begin position="787"/>
        <end position="799"/>
    </location>
</feature>
<proteinExistence type="predicted"/>
<dbReference type="InterPro" id="IPR003347">
    <property type="entry name" value="JmjC_dom"/>
</dbReference>
<dbReference type="EMBL" id="JARBHA010000007">
    <property type="protein sequence ID" value="KAJ9696944.1"/>
    <property type="molecule type" value="Genomic_DNA"/>
</dbReference>
<dbReference type="GO" id="GO:0000785">
    <property type="term" value="C:chromatin"/>
    <property type="evidence" value="ECO:0007669"/>
    <property type="project" value="TreeGrafter"/>
</dbReference>
<name>A0AA38ZZ48_VITRO</name>
<evidence type="ECO:0000259" key="2">
    <source>
        <dbReference type="PROSITE" id="PS51183"/>
    </source>
</evidence>
<sequence>MGQEYVSICSTGNQVDDLSVPPGFASLTSFTLKRMEDSEETCNSVAFGSAFRPDPATMDAACDPIDIAEFKRSLRHRPWILYDQCDHEEEDSDPKQIDANLHSKTSLPKGVIRGCSDCSNSQKVSARWRPEDACTDILEEAPVFHPTEEEFRDTLKYIASLCPRAEPYGVCRIVPPPSWQPPCHIKEKNVWTRSKFPTQIQRIDELRGQCSKSKFSIFSENMNGRKKRSFTMGSEFQSDNGHITTSDEARHYETQGFKFEPGPEFTLETFKNYADDFKGQYFCKKDEVADSDVNSTVSQKQWEPSLENIEGEYRRIVENPTEEIEVLHGADLETGVFGSGFPKLSNQEQMSDHAQYFESGWNLNNTPKLPGSLLAFENYDIFRILQPRLHVGMCFSSLCWKVEEHHLYSLCYMHLGAPKIWYSIPGRYRPKFEAAMKKYFPYLSATQPELLPKLVTQLSPSTLKSEGIPTYRCIQYPREFVLIFPGAYHSGFDCGFNCTEAVNFAPVDWLPHGQNTVELYCLQGRRTSISHDKLLFGAAREAVRAQWEVSLLGKSTLDHLRWKELCGKDGILASALKSRIKSEGRRREYLCTSSQSRKMDKDFDSVRKRECWTCFYDLHLSAACCQCSPDKYACLNHAKQLCSCSWSAKTFLFRYEISKLDILVQALEGKLSAVYRWAREDLGLALSRCVSNDQLKACGFVNNPSPTESKQEQKCQDEVLKSQDVVEPNGIIENSTNWISEMNTPAVLQALEKLKKREHAVAFAISSSGTAEDTYSMQKENPCMVPSESASSSSLSSSSESDEDISDGFLFRKKQCLFSAYDSNSPVYHLKKEALSSKLPKDDSSEHNIAQRLIPSSTVGHLTDLASEKQITKRPPSCCQSDIIFLSDDEGEDPCPKLC</sequence>
<dbReference type="AlphaFoldDB" id="A0AA38ZZ48"/>
<feature type="domain" description="JmjC" evidence="3">
    <location>
        <begin position="355"/>
        <end position="521"/>
    </location>
</feature>
<dbReference type="InterPro" id="IPR003349">
    <property type="entry name" value="JmjN"/>
</dbReference>
<dbReference type="GO" id="GO:0010468">
    <property type="term" value="P:regulation of gene expression"/>
    <property type="evidence" value="ECO:0007669"/>
    <property type="project" value="TreeGrafter"/>
</dbReference>
<evidence type="ECO:0000313" key="4">
    <source>
        <dbReference type="EMBL" id="KAJ9696944.1"/>
    </source>
</evidence>
<evidence type="ECO:0000313" key="5">
    <source>
        <dbReference type="Proteomes" id="UP001168098"/>
    </source>
</evidence>
<dbReference type="SUPFAM" id="SSF51197">
    <property type="entry name" value="Clavaminate synthase-like"/>
    <property type="match status" value="1"/>
</dbReference>
<organism evidence="4 5">
    <name type="scientific">Vitis rotundifolia</name>
    <name type="common">Muscadine grape</name>
    <dbReference type="NCBI Taxonomy" id="103349"/>
    <lineage>
        <taxon>Eukaryota</taxon>
        <taxon>Viridiplantae</taxon>
        <taxon>Streptophyta</taxon>
        <taxon>Embryophyta</taxon>
        <taxon>Tracheophyta</taxon>
        <taxon>Spermatophyta</taxon>
        <taxon>Magnoliopsida</taxon>
        <taxon>eudicotyledons</taxon>
        <taxon>Gunneridae</taxon>
        <taxon>Pentapetalae</taxon>
        <taxon>rosids</taxon>
        <taxon>Vitales</taxon>
        <taxon>Vitaceae</taxon>
        <taxon>Viteae</taxon>
        <taxon>Vitis</taxon>
    </lineage>
</organism>
<dbReference type="SMART" id="SM00545">
    <property type="entry name" value="JmjN"/>
    <property type="match status" value="1"/>
</dbReference>
<reference evidence="4 5" key="1">
    <citation type="journal article" date="2023" name="BMC Biotechnol.">
        <title>Vitis rotundifolia cv Carlos genome sequencing.</title>
        <authorList>
            <person name="Huff M."/>
            <person name="Hulse-Kemp A."/>
            <person name="Scheffler B."/>
            <person name="Youngblood R."/>
            <person name="Simpson S."/>
            <person name="Babiker E."/>
            <person name="Staton M."/>
        </authorList>
    </citation>
    <scope>NUCLEOTIDE SEQUENCE [LARGE SCALE GENOMIC DNA]</scope>
    <source>
        <tissue evidence="4">Leaf</tissue>
    </source>
</reference>
<dbReference type="PANTHER" id="PTHR10694">
    <property type="entry name" value="LYSINE-SPECIFIC DEMETHYLASE"/>
    <property type="match status" value="1"/>
</dbReference>
<dbReference type="Pfam" id="PF02928">
    <property type="entry name" value="zf-C5HC2"/>
    <property type="match status" value="1"/>
</dbReference>
<gene>
    <name evidence="4" type="ORF">PVL29_008938</name>
</gene>
<dbReference type="GO" id="GO:0005634">
    <property type="term" value="C:nucleus"/>
    <property type="evidence" value="ECO:0007669"/>
    <property type="project" value="TreeGrafter"/>
</dbReference>
<dbReference type="SMART" id="SM00558">
    <property type="entry name" value="JmjC"/>
    <property type="match status" value="1"/>
</dbReference>
<dbReference type="InterPro" id="IPR004198">
    <property type="entry name" value="Znf_C5HC2"/>
</dbReference>
<comment type="caution">
    <text evidence="4">The sequence shown here is derived from an EMBL/GenBank/DDBJ whole genome shotgun (WGS) entry which is preliminary data.</text>
</comment>